<feature type="region of interest" description="Disordered" evidence="1">
    <location>
        <begin position="26"/>
        <end position="59"/>
    </location>
</feature>
<dbReference type="PANTHER" id="PTHR22654:SF2">
    <property type="entry name" value="G PROTEIN PATHWAY SUPPRESSOR 2"/>
    <property type="match status" value="1"/>
</dbReference>
<comment type="caution">
    <text evidence="2">The sequence shown here is derived from an EMBL/GenBank/DDBJ whole genome shotgun (WGS) entry which is preliminary data.</text>
</comment>
<feature type="region of interest" description="Disordered" evidence="1">
    <location>
        <begin position="357"/>
        <end position="587"/>
    </location>
</feature>
<feature type="compositionally biased region" description="Polar residues" evidence="1">
    <location>
        <begin position="384"/>
        <end position="395"/>
    </location>
</feature>
<dbReference type="EMBL" id="LSMT01000035">
    <property type="protein sequence ID" value="PFX31446.1"/>
    <property type="molecule type" value="Genomic_DNA"/>
</dbReference>
<dbReference type="GO" id="GO:0003712">
    <property type="term" value="F:transcription coregulator activity"/>
    <property type="evidence" value="ECO:0007669"/>
    <property type="project" value="TreeGrafter"/>
</dbReference>
<evidence type="ECO:0000256" key="1">
    <source>
        <dbReference type="SAM" id="MobiDB-lite"/>
    </source>
</evidence>
<dbReference type="GO" id="GO:0006357">
    <property type="term" value="P:regulation of transcription by RNA polymerase II"/>
    <property type="evidence" value="ECO:0007669"/>
    <property type="project" value="TreeGrafter"/>
</dbReference>
<dbReference type="Pfam" id="PF15991">
    <property type="entry name" value="G_path_suppress"/>
    <property type="match status" value="1"/>
</dbReference>
<feature type="compositionally biased region" description="Low complexity" evidence="1">
    <location>
        <begin position="539"/>
        <end position="558"/>
    </location>
</feature>
<feature type="region of interest" description="Disordered" evidence="1">
    <location>
        <begin position="299"/>
        <end position="337"/>
    </location>
</feature>
<feature type="compositionally biased region" description="Low complexity" evidence="1">
    <location>
        <begin position="437"/>
        <end position="451"/>
    </location>
</feature>
<feature type="compositionally biased region" description="Low complexity" evidence="1">
    <location>
        <begin position="264"/>
        <end position="282"/>
    </location>
</feature>
<feature type="region of interest" description="Disordered" evidence="1">
    <location>
        <begin position="649"/>
        <end position="668"/>
    </location>
</feature>
<dbReference type="GO" id="GO:0005667">
    <property type="term" value="C:transcription regulator complex"/>
    <property type="evidence" value="ECO:0007669"/>
    <property type="project" value="TreeGrafter"/>
</dbReference>
<name>A0A2B4SQ02_STYPI</name>
<evidence type="ECO:0000313" key="3">
    <source>
        <dbReference type="Proteomes" id="UP000225706"/>
    </source>
</evidence>
<dbReference type="InterPro" id="IPR026094">
    <property type="entry name" value="GPS2"/>
</dbReference>
<feature type="compositionally biased region" description="Basic residues" evidence="1">
    <location>
        <begin position="559"/>
        <end position="572"/>
    </location>
</feature>
<dbReference type="Proteomes" id="UP000225706">
    <property type="component" value="Unassembled WGS sequence"/>
</dbReference>
<feature type="region of interest" description="Disordered" evidence="1">
    <location>
        <begin position="212"/>
        <end position="282"/>
    </location>
</feature>
<feature type="compositionally biased region" description="Polar residues" evidence="1">
    <location>
        <begin position="425"/>
        <end position="436"/>
    </location>
</feature>
<feature type="compositionally biased region" description="Polar residues" evidence="1">
    <location>
        <begin position="225"/>
        <end position="235"/>
    </location>
</feature>
<feature type="compositionally biased region" description="Polar residues" evidence="1">
    <location>
        <begin position="576"/>
        <end position="587"/>
    </location>
</feature>
<feature type="compositionally biased region" description="Low complexity" evidence="1">
    <location>
        <begin position="459"/>
        <end position="474"/>
    </location>
</feature>
<dbReference type="OrthoDB" id="5989485at2759"/>
<feature type="compositionally biased region" description="Low complexity" evidence="1">
    <location>
        <begin position="487"/>
        <end position="501"/>
    </location>
</feature>
<dbReference type="STRING" id="50429.A0A2B4SQ02"/>
<accession>A0A2B4SQ02</accession>
<sequence>MPVLIERTRPTKAQLRAVHAYIRRQREKGKQALAESKAKEEEEKQRKKEEEKKKETVEDVKKEIAELEAKLEQLKQKKHDLFSQFKRALNYENELKRQQENQGVLKASVHITTSSRGVLGLPTGQPFISQSVPPQPGLMDTVPNSGVIRRPSSPSRAHPLSGFIQAQIHSQQLQNLQLPHPPFPSQTVQVHPAAIAERFPGYSQVQVPVTTTNQPENRFPGKQHPPSQLPSTGRPQESPAPFNRQPSQQGGLPQQENPQGFPSHQLQQQPPQHQQQQQQQFPYHAQLQQPVYQQYIQHGSQKQTFQQPPPHPQQQQQQQQQPSSTPHNQGTQHGYPVQLSGQDQAHLQSYPLHGAGVHQLQSQQSYQAHPQQQGYQPKQQSGAYQVQQGAVSNQHGYHLQQQQQQQQQQPAQFPGMQGQQGQQPDLTQHRQQSMAPQQYHQQQGSQSQSRQVPYDAGHQSQQIALPQQQQQQQHQKPEQRPGSGLGYSQSYQHDYQQHHPQGSQPTKRASHKFSPYPYSGSKSHHQGNVGKKYSGKYQSSQEVTSSSGSYTGSSGSSCHSRHHHHQGSRSHKPGTGYSSSNNLQVGGITSNVLGKQKEERQVAFKTSGEQLRVGASQSISHNDEQRINDHCEFTVPVYEEQICQLETPQVTEDHRTLSMSNPPAQDRRSMTHAGLSAEMLLIEQWTDPRELPVKCVSRSPPPVACSNESFKDSKDYAGKKSVAMQHEFYFDWNVRGKFEHDLINKVPVVWPPIGIKSPAVGSKSTHRPTMPFLAMVEEAHLLTKEQIEQIKSQFHNEHSDQNPRVLKRRSPVHETICLRAEKFGKMDLDDDIDNFTEDLELFSQERTNSDCDLGPRIGLDQEVPIQHEDGNSKEKTLGMPDGQLPRNTFMKVSSFNEGPLLNSKKSRLTWQNSKADRFLIGKTPHYEEQNTVVSCSDSLRPKLAKQSCFPGSDEKGSKGAILSGCTEAEVSSMCSKFQCGQPCLTADHPAGNSEPAEKEHVFNIINDDSTHVQLYKAANSSRHEFNYYDRGQYPPLAQRVSIDMCSSLRVIGENDLITNVSFDDMDISTLQLGRDLMKGEMQVLHERKEVIDWMSRETIVSQDRLLKGFERFSPISPEHSFNHGTLLNSERFEKVSLDDFSDNSLDTQSVSLTEKALSQTDKVCEGNPEKHLITGVPVDSQETNRPQAICDQTRIEKMETEEVADHRERGIMKNYPCKVNVNQTTAASASNGEQGMAILRTDDQHPLMESKENVDEFNYGHQEDQPLKAASGEMKDEKESDHFRAEIERGMLELDGPELLHFAMIFVKGALEKSQIVPSCNGEFKSEKRRKNMHKITPAFSWKNDVLYQNQQAKASKPTENYTLLTGQGDNEFQESGDCMETEFKEGTPFLVKPLPKASNNRPLRLGLSRRHRSKSLHPCFRRTLNENLTDMESHHSD</sequence>
<protein>
    <submittedName>
        <fullName evidence="2">Uncharacterized protein</fullName>
    </submittedName>
</protein>
<evidence type="ECO:0000313" key="2">
    <source>
        <dbReference type="EMBL" id="PFX31446.1"/>
    </source>
</evidence>
<feature type="compositionally biased region" description="Polar residues" evidence="1">
    <location>
        <begin position="244"/>
        <end position="262"/>
    </location>
</feature>
<dbReference type="PANTHER" id="PTHR22654">
    <property type="entry name" value="G PROTEIN PATHWAY SUPPRESSOR 2"/>
    <property type="match status" value="1"/>
</dbReference>
<feature type="compositionally biased region" description="Low complexity" evidence="1">
    <location>
        <begin position="400"/>
        <end position="424"/>
    </location>
</feature>
<feature type="compositionally biased region" description="Low complexity" evidence="1">
    <location>
        <begin position="358"/>
        <end position="383"/>
    </location>
</feature>
<feature type="compositionally biased region" description="Basic and acidic residues" evidence="1">
    <location>
        <begin position="36"/>
        <end position="59"/>
    </location>
</feature>
<keyword evidence="3" id="KW-1185">Reference proteome</keyword>
<reference evidence="3" key="1">
    <citation type="journal article" date="2017" name="bioRxiv">
        <title>Comparative analysis of the genomes of Stylophora pistillata and Acropora digitifera provides evidence for extensive differences between species of corals.</title>
        <authorList>
            <person name="Voolstra C.R."/>
            <person name="Li Y."/>
            <person name="Liew Y.J."/>
            <person name="Baumgarten S."/>
            <person name="Zoccola D."/>
            <person name="Flot J.-F."/>
            <person name="Tambutte S."/>
            <person name="Allemand D."/>
            <person name="Aranda M."/>
        </authorList>
    </citation>
    <scope>NUCLEOTIDE SEQUENCE [LARGE SCALE GENOMIC DNA]</scope>
</reference>
<gene>
    <name evidence="2" type="ORF">AWC38_SpisGene3690</name>
</gene>
<feature type="compositionally biased region" description="Low complexity" evidence="1">
    <location>
        <begin position="313"/>
        <end position="322"/>
    </location>
</feature>
<proteinExistence type="predicted"/>
<feature type="compositionally biased region" description="Polar residues" evidence="1">
    <location>
        <begin position="323"/>
        <end position="332"/>
    </location>
</feature>
<organism evidence="2 3">
    <name type="scientific">Stylophora pistillata</name>
    <name type="common">Smooth cauliflower coral</name>
    <dbReference type="NCBI Taxonomy" id="50429"/>
    <lineage>
        <taxon>Eukaryota</taxon>
        <taxon>Metazoa</taxon>
        <taxon>Cnidaria</taxon>
        <taxon>Anthozoa</taxon>
        <taxon>Hexacorallia</taxon>
        <taxon>Scleractinia</taxon>
        <taxon>Astrocoeniina</taxon>
        <taxon>Pocilloporidae</taxon>
        <taxon>Stylophora</taxon>
    </lineage>
</organism>